<comment type="caution">
    <text evidence="1">The sequence shown here is derived from an EMBL/GenBank/DDBJ whole genome shotgun (WGS) entry which is preliminary data.</text>
</comment>
<evidence type="ECO:0000313" key="1">
    <source>
        <dbReference type="EMBL" id="KAK7602218.1"/>
    </source>
</evidence>
<keyword evidence="2" id="KW-1185">Reference proteome</keyword>
<sequence length="123" mass="13993">MAFSLGYETEQAIQPIGPELYTRGKKESPTEYSPSARTSWANVCQCAGCERGSIVYRCEIESSSACQSSQPISESRKADTRQNFVYTFEEKKNRNKRRQPVAQRERRANVETETKCTKILIDA</sequence>
<gene>
    <name evidence="1" type="ORF">V9T40_009659</name>
</gene>
<proteinExistence type="predicted"/>
<reference evidence="1 2" key="1">
    <citation type="submission" date="2024-03" db="EMBL/GenBank/DDBJ databases">
        <title>Adaptation during the transition from Ophiocordyceps entomopathogen to insect associate is accompanied by gene loss and intensified selection.</title>
        <authorList>
            <person name="Ward C.M."/>
            <person name="Onetto C.A."/>
            <person name="Borneman A.R."/>
        </authorList>
    </citation>
    <scope>NUCLEOTIDE SEQUENCE [LARGE SCALE GENOMIC DNA]</scope>
    <source>
        <strain evidence="1">AWRI1</strain>
        <tissue evidence="1">Single Adult Female</tissue>
    </source>
</reference>
<name>A0AAN9TQD9_9HEMI</name>
<evidence type="ECO:0000313" key="2">
    <source>
        <dbReference type="Proteomes" id="UP001367676"/>
    </source>
</evidence>
<dbReference type="Proteomes" id="UP001367676">
    <property type="component" value="Unassembled WGS sequence"/>
</dbReference>
<protein>
    <submittedName>
        <fullName evidence="1">Uncharacterized protein</fullName>
    </submittedName>
</protein>
<accession>A0AAN9TQD9</accession>
<dbReference type="AlphaFoldDB" id="A0AAN9TQD9"/>
<organism evidence="1 2">
    <name type="scientific">Parthenolecanium corni</name>
    <dbReference type="NCBI Taxonomy" id="536013"/>
    <lineage>
        <taxon>Eukaryota</taxon>
        <taxon>Metazoa</taxon>
        <taxon>Ecdysozoa</taxon>
        <taxon>Arthropoda</taxon>
        <taxon>Hexapoda</taxon>
        <taxon>Insecta</taxon>
        <taxon>Pterygota</taxon>
        <taxon>Neoptera</taxon>
        <taxon>Paraneoptera</taxon>
        <taxon>Hemiptera</taxon>
        <taxon>Sternorrhyncha</taxon>
        <taxon>Coccoidea</taxon>
        <taxon>Coccidae</taxon>
        <taxon>Parthenolecanium</taxon>
    </lineage>
</organism>
<dbReference type="EMBL" id="JBBCAQ010000010">
    <property type="protein sequence ID" value="KAK7602218.1"/>
    <property type="molecule type" value="Genomic_DNA"/>
</dbReference>